<sequence length="212" mass="25008">MAATTFHRFPLLPLELRHLIWDHCIEPRRVEVPQEDYHHEPPPVPARAPVLLHVCSESRSWVKRYYTKAIFIKKEPYHFYWINYDIDMIHVSDEILYSLSKRRSIKHLSITVKDPDRFRGSHWPRLESLQIWPCDAGGKTWLHQWDFKMEMYYYTDDNTAPFRMTVVNPSHNPVPELNPDNYLKTMKPTDATQAGDMNQGVPVHPTSAGQTE</sequence>
<dbReference type="AlphaFoldDB" id="A0A9P8VAU3"/>
<proteinExistence type="predicted"/>
<reference evidence="3" key="1">
    <citation type="journal article" date="2021" name="Nat. Commun.">
        <title>Genetic determinants of endophytism in the Arabidopsis root mycobiome.</title>
        <authorList>
            <person name="Mesny F."/>
            <person name="Miyauchi S."/>
            <person name="Thiergart T."/>
            <person name="Pickel B."/>
            <person name="Atanasova L."/>
            <person name="Karlsson M."/>
            <person name="Huettel B."/>
            <person name="Barry K.W."/>
            <person name="Haridas S."/>
            <person name="Chen C."/>
            <person name="Bauer D."/>
            <person name="Andreopoulos W."/>
            <person name="Pangilinan J."/>
            <person name="LaButti K."/>
            <person name="Riley R."/>
            <person name="Lipzen A."/>
            <person name="Clum A."/>
            <person name="Drula E."/>
            <person name="Henrissat B."/>
            <person name="Kohler A."/>
            <person name="Grigoriev I.V."/>
            <person name="Martin F.M."/>
            <person name="Hacquard S."/>
        </authorList>
    </citation>
    <scope>NUCLEOTIDE SEQUENCE</scope>
    <source>
        <strain evidence="3">MPI-SDFR-AT-0117</strain>
    </source>
</reference>
<evidence type="ECO:0000256" key="1">
    <source>
        <dbReference type="SAM" id="MobiDB-lite"/>
    </source>
</evidence>
<evidence type="ECO:0000313" key="3">
    <source>
        <dbReference type="EMBL" id="KAH6687740.1"/>
    </source>
</evidence>
<dbReference type="EMBL" id="JAGSXJ010000010">
    <property type="protein sequence ID" value="KAH6687740.1"/>
    <property type="molecule type" value="Genomic_DNA"/>
</dbReference>
<keyword evidence="4" id="KW-1185">Reference proteome</keyword>
<dbReference type="OrthoDB" id="3557569at2759"/>
<name>A0A9P8VAU3_9PEZI</name>
<dbReference type="Proteomes" id="UP000770015">
    <property type="component" value="Unassembled WGS sequence"/>
</dbReference>
<dbReference type="PANTHER" id="PTHR35910">
    <property type="entry name" value="2EXR DOMAIN-CONTAINING PROTEIN"/>
    <property type="match status" value="1"/>
</dbReference>
<evidence type="ECO:0000313" key="4">
    <source>
        <dbReference type="Proteomes" id="UP000770015"/>
    </source>
</evidence>
<dbReference type="PANTHER" id="PTHR35910:SF1">
    <property type="entry name" value="2EXR DOMAIN-CONTAINING PROTEIN"/>
    <property type="match status" value="1"/>
</dbReference>
<dbReference type="Pfam" id="PF20150">
    <property type="entry name" value="2EXR"/>
    <property type="match status" value="1"/>
</dbReference>
<feature type="domain" description="2EXR" evidence="2">
    <location>
        <begin position="6"/>
        <end position="89"/>
    </location>
</feature>
<protein>
    <recommendedName>
        <fullName evidence="2">2EXR domain-containing protein</fullName>
    </recommendedName>
</protein>
<feature type="region of interest" description="Disordered" evidence="1">
    <location>
        <begin position="188"/>
        <end position="212"/>
    </location>
</feature>
<accession>A0A9P8VAU3</accession>
<organism evidence="3 4">
    <name type="scientific">Plectosphaerella plurivora</name>
    <dbReference type="NCBI Taxonomy" id="936078"/>
    <lineage>
        <taxon>Eukaryota</taxon>
        <taxon>Fungi</taxon>
        <taxon>Dikarya</taxon>
        <taxon>Ascomycota</taxon>
        <taxon>Pezizomycotina</taxon>
        <taxon>Sordariomycetes</taxon>
        <taxon>Hypocreomycetidae</taxon>
        <taxon>Glomerellales</taxon>
        <taxon>Plectosphaerellaceae</taxon>
        <taxon>Plectosphaerella</taxon>
    </lineage>
</organism>
<comment type="caution">
    <text evidence="3">The sequence shown here is derived from an EMBL/GenBank/DDBJ whole genome shotgun (WGS) entry which is preliminary data.</text>
</comment>
<evidence type="ECO:0000259" key="2">
    <source>
        <dbReference type="Pfam" id="PF20150"/>
    </source>
</evidence>
<gene>
    <name evidence="3" type="ORF">F5X68DRAFT_261106</name>
</gene>
<dbReference type="InterPro" id="IPR045518">
    <property type="entry name" value="2EXR"/>
</dbReference>